<accession>A0A9D4V898</accession>
<name>A0A9D4V898_ADICA</name>
<feature type="compositionally biased region" description="Basic and acidic residues" evidence="1">
    <location>
        <begin position="1"/>
        <end position="11"/>
    </location>
</feature>
<dbReference type="Proteomes" id="UP000886520">
    <property type="component" value="Chromosome 2"/>
</dbReference>
<comment type="caution">
    <text evidence="2">The sequence shown here is derived from an EMBL/GenBank/DDBJ whole genome shotgun (WGS) entry which is preliminary data.</text>
</comment>
<keyword evidence="3" id="KW-1185">Reference proteome</keyword>
<sequence length="96" mass="10352">MAALRNKEARSARAHHRSGARPCVEKCPSPPCAPIQTICGLFGGGGALLPPRCKRSFPRCLGLGPRPSLPRLSRDRFHYLVVGPCRQGVGPCLPRL</sequence>
<evidence type="ECO:0000256" key="1">
    <source>
        <dbReference type="SAM" id="MobiDB-lite"/>
    </source>
</evidence>
<organism evidence="2 3">
    <name type="scientific">Adiantum capillus-veneris</name>
    <name type="common">Maidenhair fern</name>
    <dbReference type="NCBI Taxonomy" id="13818"/>
    <lineage>
        <taxon>Eukaryota</taxon>
        <taxon>Viridiplantae</taxon>
        <taxon>Streptophyta</taxon>
        <taxon>Embryophyta</taxon>
        <taxon>Tracheophyta</taxon>
        <taxon>Polypodiopsida</taxon>
        <taxon>Polypodiidae</taxon>
        <taxon>Polypodiales</taxon>
        <taxon>Pteridineae</taxon>
        <taxon>Pteridaceae</taxon>
        <taxon>Vittarioideae</taxon>
        <taxon>Adiantum</taxon>
    </lineage>
</organism>
<proteinExistence type="predicted"/>
<feature type="region of interest" description="Disordered" evidence="1">
    <location>
        <begin position="1"/>
        <end position="25"/>
    </location>
</feature>
<dbReference type="EMBL" id="JABFUD020000003">
    <property type="protein sequence ID" value="KAI5081644.1"/>
    <property type="molecule type" value="Genomic_DNA"/>
</dbReference>
<protein>
    <submittedName>
        <fullName evidence="2">Uncharacterized protein</fullName>
    </submittedName>
</protein>
<reference evidence="2" key="1">
    <citation type="submission" date="2021-01" db="EMBL/GenBank/DDBJ databases">
        <title>Adiantum capillus-veneris genome.</title>
        <authorList>
            <person name="Fang Y."/>
            <person name="Liao Q."/>
        </authorList>
    </citation>
    <scope>NUCLEOTIDE SEQUENCE</scope>
    <source>
        <strain evidence="2">H3</strain>
        <tissue evidence="2">Leaf</tissue>
    </source>
</reference>
<dbReference type="AlphaFoldDB" id="A0A9D4V898"/>
<gene>
    <name evidence="2" type="ORF">GOP47_0001387</name>
</gene>
<evidence type="ECO:0000313" key="3">
    <source>
        <dbReference type="Proteomes" id="UP000886520"/>
    </source>
</evidence>
<evidence type="ECO:0000313" key="2">
    <source>
        <dbReference type="EMBL" id="KAI5081644.1"/>
    </source>
</evidence>